<dbReference type="InterPro" id="IPR017978">
    <property type="entry name" value="GPCR_3_C"/>
</dbReference>
<keyword evidence="8" id="KW-0807">Transducer</keyword>
<dbReference type="PANTHER" id="PTHR10519">
    <property type="entry name" value="GABA-B RECEPTOR"/>
    <property type="match status" value="1"/>
</dbReference>
<evidence type="ECO:0000313" key="17">
    <source>
        <dbReference type="Proteomes" id="UP000476176"/>
    </source>
</evidence>
<sequence length="858" mass="94278">MVWLLLLLAVASSIGVVATGAYPVGPNRFLGSCLDAAWVETMETELGVSSKSRDTNGRLVYPFLQTALKYPRYTVDDPRTSSGTAFTDSCMPKGNAFYGANQDADGKTRGEVNGTLVLDVGDWDTHWLASLVVAILAEEVVGYKVSISVGGESSDVTQRMSSAKTGVCTPTHVNTEVWTSSSLSALKVYSNKSYLAGGIGDAAIPSGLLDALQMMTTGFDKGYFQAVLSNIEIPAYFCFIGYGGVTKYASDVAASGDPVLFYHYEPDLFHVMHKGKFDRVFLPHRDPERVKLSTGNYGEHGYGGKTDNPVDVDYPSLPLSKFAALLVKDSPIGSLISNILLSDLDINDLLGKYNNASSANEPEPYFSAACNWVKTNYNTWSDWMGRLPLCTFEDHIIDHVTGCENGSTVREIQFAWKSPNPGNTTLPNNCDGGVDVLPETIETSRTCDWIFENRRIWSGWIDTKPSCDSTFYDYNVSECDSDAHRTVTYFWKLPYVSNAQYSSECSGGETLPEDVVIYCEYMPTSSPTFAALTVLALIVVVLLVVAIIVVFKQRDAPIIRRSQYEMLLLMIFGGFFTTGAAIAYAGRPSRFLCGVRPVLICMGFTTIFGALVIKSLRVYRVFMRSAMKRVKVTLFRILKILSIFYVGDIVIFVAWYGADFPEPTITTEEATEFRGTVDRTSCSSSSFIFTALLIFWKAILLMLGLYLSFLIRNVSVDFQESPWIFGSVVVVLVGCLVIMPMTYLVTMRASTYYVFLALALIICTILIMCLMLVPKLFRLNEVATSSVSGTSTANSMMSRNSMVQSKLNGANLTNLTNASANEANGLNEAIRKSSQKYQVKPLGINSTIADEATSTTNY</sequence>
<evidence type="ECO:0000256" key="9">
    <source>
        <dbReference type="SAM" id="Phobius"/>
    </source>
</evidence>
<feature type="transmembrane region" description="Helical" evidence="9">
    <location>
        <begin position="687"/>
        <end position="711"/>
    </location>
</feature>
<dbReference type="PROSITE" id="PS50259">
    <property type="entry name" value="G_PROTEIN_RECEP_F3_4"/>
    <property type="match status" value="1"/>
</dbReference>
<evidence type="ECO:0000256" key="6">
    <source>
        <dbReference type="ARBA" id="ARBA00023170"/>
    </source>
</evidence>
<feature type="domain" description="G-protein coupled receptors family 3 profile" evidence="11">
    <location>
        <begin position="528"/>
        <end position="779"/>
    </location>
</feature>
<feature type="signal peptide" evidence="10">
    <location>
        <begin position="1"/>
        <end position="19"/>
    </location>
</feature>
<keyword evidence="4" id="KW-0297">G-protein coupled receptor</keyword>
<dbReference type="PANTHER" id="PTHR10519:SF20">
    <property type="entry name" value="G-PROTEIN COUPLED RECEPTOR 156-RELATED"/>
    <property type="match status" value="1"/>
</dbReference>
<evidence type="ECO:0000259" key="11">
    <source>
        <dbReference type="PROSITE" id="PS50259"/>
    </source>
</evidence>
<evidence type="ECO:0000313" key="12">
    <source>
        <dbReference type="EMBL" id="KAE9088756.1"/>
    </source>
</evidence>
<evidence type="ECO:0000256" key="2">
    <source>
        <dbReference type="ARBA" id="ARBA00022692"/>
    </source>
</evidence>
<dbReference type="InterPro" id="IPR002455">
    <property type="entry name" value="GPCR3_GABA-B"/>
</dbReference>
<evidence type="ECO:0000256" key="3">
    <source>
        <dbReference type="ARBA" id="ARBA00022989"/>
    </source>
</evidence>
<keyword evidence="5 9" id="KW-0472">Membrane</keyword>
<evidence type="ECO:0000256" key="10">
    <source>
        <dbReference type="SAM" id="SignalP"/>
    </source>
</evidence>
<keyword evidence="7" id="KW-0325">Glycoprotein</keyword>
<feature type="transmembrane region" description="Helical" evidence="9">
    <location>
        <begin position="529"/>
        <end position="551"/>
    </location>
</feature>
<dbReference type="Proteomes" id="UP000440732">
    <property type="component" value="Unassembled WGS sequence"/>
</dbReference>
<comment type="subcellular location">
    <subcellularLocation>
        <location evidence="1">Membrane</location>
        <topology evidence="1">Multi-pass membrane protein</topology>
    </subcellularLocation>
</comment>
<dbReference type="AlphaFoldDB" id="A0A6A3W9P1"/>
<reference evidence="15 16" key="1">
    <citation type="submission" date="2018-08" db="EMBL/GenBank/DDBJ databases">
        <title>Genomic investigation of the strawberry pathogen Phytophthora fragariae indicates pathogenicity is determined by transcriptional variation in three key races.</title>
        <authorList>
            <person name="Adams T.M."/>
            <person name="Armitage A.D."/>
            <person name="Sobczyk M.K."/>
            <person name="Bates H.J."/>
            <person name="Dunwell J.M."/>
            <person name="Nellist C.F."/>
            <person name="Harrison R.J."/>
        </authorList>
    </citation>
    <scope>NUCLEOTIDE SEQUENCE [LARGE SCALE GENOMIC DNA]</scope>
    <source>
        <strain evidence="14 15">BC-1</strain>
        <strain evidence="13 17">BC-23</strain>
        <strain evidence="12 16">NOV-5</strain>
    </source>
</reference>
<dbReference type="PRINTS" id="PR01176">
    <property type="entry name" value="GABABRECEPTR"/>
</dbReference>
<keyword evidence="10" id="KW-0732">Signal</keyword>
<feature type="chain" id="PRO_5033523882" description="G-protein coupled receptors family 3 profile domain-containing protein" evidence="10">
    <location>
        <begin position="20"/>
        <end position="858"/>
    </location>
</feature>
<proteinExistence type="predicted"/>
<feature type="transmembrane region" description="Helical" evidence="9">
    <location>
        <begin position="752"/>
        <end position="773"/>
    </location>
</feature>
<dbReference type="EMBL" id="QXGA01003012">
    <property type="protein sequence ID" value="KAE9088756.1"/>
    <property type="molecule type" value="Genomic_DNA"/>
</dbReference>
<dbReference type="Proteomes" id="UP000440367">
    <property type="component" value="Unassembled WGS sequence"/>
</dbReference>
<feature type="transmembrane region" description="Helical" evidence="9">
    <location>
        <begin position="597"/>
        <end position="616"/>
    </location>
</feature>
<dbReference type="EMBL" id="QXGD01003349">
    <property type="protein sequence ID" value="KAE9178421.1"/>
    <property type="molecule type" value="Genomic_DNA"/>
</dbReference>
<evidence type="ECO:0000256" key="4">
    <source>
        <dbReference type="ARBA" id="ARBA00023040"/>
    </source>
</evidence>
<organism evidence="14 15">
    <name type="scientific">Phytophthora fragariae</name>
    <dbReference type="NCBI Taxonomy" id="53985"/>
    <lineage>
        <taxon>Eukaryota</taxon>
        <taxon>Sar</taxon>
        <taxon>Stramenopiles</taxon>
        <taxon>Oomycota</taxon>
        <taxon>Peronosporomycetes</taxon>
        <taxon>Peronosporales</taxon>
        <taxon>Peronosporaceae</taxon>
        <taxon>Phytophthora</taxon>
    </lineage>
</organism>
<protein>
    <recommendedName>
        <fullName evidence="11">G-protein coupled receptors family 3 profile domain-containing protein</fullName>
    </recommendedName>
</protein>
<accession>A0A6A3W9P1</accession>
<dbReference type="GO" id="GO:0004965">
    <property type="term" value="F:G protein-coupled GABA receptor activity"/>
    <property type="evidence" value="ECO:0007669"/>
    <property type="project" value="InterPro"/>
</dbReference>
<evidence type="ECO:0000256" key="8">
    <source>
        <dbReference type="ARBA" id="ARBA00023224"/>
    </source>
</evidence>
<feature type="transmembrane region" description="Helical" evidence="9">
    <location>
        <begin position="563"/>
        <end position="585"/>
    </location>
</feature>
<evidence type="ECO:0000256" key="7">
    <source>
        <dbReference type="ARBA" id="ARBA00023180"/>
    </source>
</evidence>
<evidence type="ECO:0000256" key="1">
    <source>
        <dbReference type="ARBA" id="ARBA00004141"/>
    </source>
</evidence>
<evidence type="ECO:0000313" key="13">
    <source>
        <dbReference type="EMBL" id="KAE9175286.1"/>
    </source>
</evidence>
<dbReference type="EMBL" id="QXGC01003492">
    <property type="protein sequence ID" value="KAE9175286.1"/>
    <property type="molecule type" value="Genomic_DNA"/>
</dbReference>
<feature type="transmembrane region" description="Helical" evidence="9">
    <location>
        <begin position="637"/>
        <end position="658"/>
    </location>
</feature>
<evidence type="ECO:0000256" key="5">
    <source>
        <dbReference type="ARBA" id="ARBA00023136"/>
    </source>
</evidence>
<comment type="caution">
    <text evidence="14">The sequence shown here is derived from an EMBL/GenBank/DDBJ whole genome shotgun (WGS) entry which is preliminary data.</text>
</comment>
<evidence type="ECO:0000313" key="14">
    <source>
        <dbReference type="EMBL" id="KAE9178421.1"/>
    </source>
</evidence>
<keyword evidence="2 9" id="KW-0812">Transmembrane</keyword>
<dbReference type="CDD" id="cd15047">
    <property type="entry name" value="7tmC_GABA-B-like"/>
    <property type="match status" value="1"/>
</dbReference>
<keyword evidence="6" id="KW-0675">Receptor</keyword>
<evidence type="ECO:0000313" key="16">
    <source>
        <dbReference type="Proteomes" id="UP000440732"/>
    </source>
</evidence>
<gene>
    <name evidence="14" type="ORF">PF002_g28076</name>
    <name evidence="13" type="ORF">PF004_g26434</name>
    <name evidence="12" type="ORF">PF006_g25506</name>
</gene>
<evidence type="ECO:0000313" key="15">
    <source>
        <dbReference type="Proteomes" id="UP000440367"/>
    </source>
</evidence>
<name>A0A6A3W9P1_9STRA</name>
<dbReference type="GO" id="GO:0038039">
    <property type="term" value="C:G protein-coupled receptor heterodimeric complex"/>
    <property type="evidence" value="ECO:0007669"/>
    <property type="project" value="TreeGrafter"/>
</dbReference>
<dbReference type="Pfam" id="PF00003">
    <property type="entry name" value="7tm_3"/>
    <property type="match status" value="1"/>
</dbReference>
<feature type="transmembrane region" description="Helical" evidence="9">
    <location>
        <begin position="723"/>
        <end position="746"/>
    </location>
</feature>
<keyword evidence="3 9" id="KW-1133">Transmembrane helix</keyword>
<dbReference type="Proteomes" id="UP000476176">
    <property type="component" value="Unassembled WGS sequence"/>
</dbReference>